<evidence type="ECO:0000313" key="1">
    <source>
        <dbReference type="EMBL" id="KAF8430868.1"/>
    </source>
</evidence>
<sequence>MSMVPTGHHARLCRKGGIDDIARSRHHHTKLTGYTTQLLSRSRVAHFIRASIRRSCCLLVIISRNRQKKTSNQRVSRVYGVNAHRLVTTVTFFPMVREDGGWRMAAVMIKQCANGPQSPGSATSSSFFSMVERYGYHDQSVTMHAQSFLTVVSECQWASFLPESLQNNAMYLYAL</sequence>
<reference evidence="1" key="2">
    <citation type="journal article" date="2020" name="Nat. Commun.">
        <title>Large-scale genome sequencing of mycorrhizal fungi provides insights into the early evolution of symbiotic traits.</title>
        <authorList>
            <person name="Miyauchi S."/>
            <person name="Kiss E."/>
            <person name="Kuo A."/>
            <person name="Drula E."/>
            <person name="Kohler A."/>
            <person name="Sanchez-Garcia M."/>
            <person name="Morin E."/>
            <person name="Andreopoulos B."/>
            <person name="Barry K.W."/>
            <person name="Bonito G."/>
            <person name="Buee M."/>
            <person name="Carver A."/>
            <person name="Chen C."/>
            <person name="Cichocki N."/>
            <person name="Clum A."/>
            <person name="Culley D."/>
            <person name="Crous P.W."/>
            <person name="Fauchery L."/>
            <person name="Girlanda M."/>
            <person name="Hayes R.D."/>
            <person name="Keri Z."/>
            <person name="LaButti K."/>
            <person name="Lipzen A."/>
            <person name="Lombard V."/>
            <person name="Magnuson J."/>
            <person name="Maillard F."/>
            <person name="Murat C."/>
            <person name="Nolan M."/>
            <person name="Ohm R.A."/>
            <person name="Pangilinan J."/>
            <person name="Pereira M.F."/>
            <person name="Perotto S."/>
            <person name="Peter M."/>
            <person name="Pfister S."/>
            <person name="Riley R."/>
            <person name="Sitrit Y."/>
            <person name="Stielow J.B."/>
            <person name="Szollosi G."/>
            <person name="Zifcakova L."/>
            <person name="Stursova M."/>
            <person name="Spatafora J.W."/>
            <person name="Tedersoo L."/>
            <person name="Vaario L.M."/>
            <person name="Yamada A."/>
            <person name="Yan M."/>
            <person name="Wang P."/>
            <person name="Xu J."/>
            <person name="Bruns T."/>
            <person name="Baldrian P."/>
            <person name="Vilgalys R."/>
            <person name="Dunand C."/>
            <person name="Henrissat B."/>
            <person name="Grigoriev I.V."/>
            <person name="Hibbett D."/>
            <person name="Nagy L.G."/>
            <person name="Martin F.M."/>
        </authorList>
    </citation>
    <scope>NUCLEOTIDE SEQUENCE</scope>
    <source>
        <strain evidence="1">BED1</strain>
    </source>
</reference>
<name>A0AAD4BI92_BOLED</name>
<keyword evidence="2" id="KW-1185">Reference proteome</keyword>
<dbReference type="Proteomes" id="UP001194468">
    <property type="component" value="Unassembled WGS sequence"/>
</dbReference>
<reference evidence="1" key="1">
    <citation type="submission" date="2019-10" db="EMBL/GenBank/DDBJ databases">
        <authorList>
            <consortium name="DOE Joint Genome Institute"/>
            <person name="Kuo A."/>
            <person name="Miyauchi S."/>
            <person name="Kiss E."/>
            <person name="Drula E."/>
            <person name="Kohler A."/>
            <person name="Sanchez-Garcia M."/>
            <person name="Andreopoulos B."/>
            <person name="Barry K.W."/>
            <person name="Bonito G."/>
            <person name="Buee M."/>
            <person name="Carver A."/>
            <person name="Chen C."/>
            <person name="Cichocki N."/>
            <person name="Clum A."/>
            <person name="Culley D."/>
            <person name="Crous P.W."/>
            <person name="Fauchery L."/>
            <person name="Girlanda M."/>
            <person name="Hayes R."/>
            <person name="Keri Z."/>
            <person name="LaButti K."/>
            <person name="Lipzen A."/>
            <person name="Lombard V."/>
            <person name="Magnuson J."/>
            <person name="Maillard F."/>
            <person name="Morin E."/>
            <person name="Murat C."/>
            <person name="Nolan M."/>
            <person name="Ohm R."/>
            <person name="Pangilinan J."/>
            <person name="Pereira M."/>
            <person name="Perotto S."/>
            <person name="Peter M."/>
            <person name="Riley R."/>
            <person name="Sitrit Y."/>
            <person name="Stielow B."/>
            <person name="Szollosi G."/>
            <person name="Zifcakova L."/>
            <person name="Stursova M."/>
            <person name="Spatafora J.W."/>
            <person name="Tedersoo L."/>
            <person name="Vaario L.-M."/>
            <person name="Yamada A."/>
            <person name="Yan M."/>
            <person name="Wang P."/>
            <person name="Xu J."/>
            <person name="Bruns T."/>
            <person name="Baldrian P."/>
            <person name="Vilgalys R."/>
            <person name="Henrissat B."/>
            <person name="Grigoriev I.V."/>
            <person name="Hibbett D."/>
            <person name="Nagy L.G."/>
            <person name="Martin F.M."/>
        </authorList>
    </citation>
    <scope>NUCLEOTIDE SEQUENCE</scope>
    <source>
        <strain evidence="1">BED1</strain>
    </source>
</reference>
<proteinExistence type="predicted"/>
<comment type="caution">
    <text evidence="1">The sequence shown here is derived from an EMBL/GenBank/DDBJ whole genome shotgun (WGS) entry which is preliminary data.</text>
</comment>
<gene>
    <name evidence="1" type="ORF">L210DRAFT_3018890</name>
</gene>
<organism evidence="1 2">
    <name type="scientific">Boletus edulis BED1</name>
    <dbReference type="NCBI Taxonomy" id="1328754"/>
    <lineage>
        <taxon>Eukaryota</taxon>
        <taxon>Fungi</taxon>
        <taxon>Dikarya</taxon>
        <taxon>Basidiomycota</taxon>
        <taxon>Agaricomycotina</taxon>
        <taxon>Agaricomycetes</taxon>
        <taxon>Agaricomycetidae</taxon>
        <taxon>Boletales</taxon>
        <taxon>Boletineae</taxon>
        <taxon>Boletaceae</taxon>
        <taxon>Boletoideae</taxon>
        <taxon>Boletus</taxon>
    </lineage>
</organism>
<protein>
    <submittedName>
        <fullName evidence="1">Uncharacterized protein</fullName>
    </submittedName>
</protein>
<dbReference type="AlphaFoldDB" id="A0AAD4BI92"/>
<dbReference type="EMBL" id="WHUW01000056">
    <property type="protein sequence ID" value="KAF8430868.1"/>
    <property type="molecule type" value="Genomic_DNA"/>
</dbReference>
<evidence type="ECO:0000313" key="2">
    <source>
        <dbReference type="Proteomes" id="UP001194468"/>
    </source>
</evidence>
<accession>A0AAD4BI92</accession>